<evidence type="ECO:0000256" key="5">
    <source>
        <dbReference type="ARBA" id="ARBA00023015"/>
    </source>
</evidence>
<dbReference type="SMART" id="SM00614">
    <property type="entry name" value="ZnF_BED"/>
    <property type="match status" value="1"/>
</dbReference>
<reference evidence="10" key="1">
    <citation type="submission" date="2022-07" db="EMBL/GenBank/DDBJ databases">
        <authorList>
            <person name="Trinca V."/>
            <person name="Uliana J.V.C."/>
            <person name="Torres T.T."/>
            <person name="Ward R.J."/>
            <person name="Monesi N."/>
        </authorList>
    </citation>
    <scope>NUCLEOTIDE SEQUENCE</scope>
    <source>
        <strain evidence="10">HSMRA1968</strain>
        <tissue evidence="10">Whole embryos</tissue>
    </source>
</reference>
<feature type="domain" description="BED-type" evidence="9">
    <location>
        <begin position="105"/>
        <end position="186"/>
    </location>
</feature>
<dbReference type="PANTHER" id="PTHR46481">
    <property type="entry name" value="ZINC FINGER BED DOMAIN-CONTAINING PROTEIN 4"/>
    <property type="match status" value="1"/>
</dbReference>
<dbReference type="InterPro" id="IPR012337">
    <property type="entry name" value="RNaseH-like_sf"/>
</dbReference>
<feature type="non-terminal residue" evidence="10">
    <location>
        <position position="395"/>
    </location>
</feature>
<comment type="caution">
    <text evidence="10">The sequence shown here is derived from an EMBL/GenBank/DDBJ whole genome shotgun (WGS) entry which is preliminary data.</text>
</comment>
<keyword evidence="3 8" id="KW-0863">Zinc-finger</keyword>
<evidence type="ECO:0000256" key="8">
    <source>
        <dbReference type="PROSITE-ProRule" id="PRU00027"/>
    </source>
</evidence>
<evidence type="ECO:0000256" key="4">
    <source>
        <dbReference type="ARBA" id="ARBA00022833"/>
    </source>
</evidence>
<dbReference type="OrthoDB" id="7791546at2759"/>
<keyword evidence="4" id="KW-0862">Zinc</keyword>
<keyword evidence="5" id="KW-0805">Transcription regulation</keyword>
<dbReference type="Proteomes" id="UP001151699">
    <property type="component" value="Chromosome X"/>
</dbReference>
<dbReference type="EMBL" id="WJQU01000003">
    <property type="protein sequence ID" value="KAJ6639421.1"/>
    <property type="molecule type" value="Genomic_DNA"/>
</dbReference>
<dbReference type="SUPFAM" id="SSF53098">
    <property type="entry name" value="Ribonuclease H-like"/>
    <property type="match status" value="1"/>
</dbReference>
<gene>
    <name evidence="10" type="ORF">Bhyg_12165</name>
</gene>
<protein>
    <recommendedName>
        <fullName evidence="9">BED-type domain-containing protein</fullName>
    </recommendedName>
</protein>
<dbReference type="InterPro" id="IPR052035">
    <property type="entry name" value="ZnF_BED_domain_contain"/>
</dbReference>
<feature type="non-terminal residue" evidence="10">
    <location>
        <position position="1"/>
    </location>
</feature>
<keyword evidence="7" id="KW-0539">Nucleus</keyword>
<name>A0A9Q0S0L6_9DIPT</name>
<evidence type="ECO:0000256" key="6">
    <source>
        <dbReference type="ARBA" id="ARBA00023163"/>
    </source>
</evidence>
<evidence type="ECO:0000256" key="2">
    <source>
        <dbReference type="ARBA" id="ARBA00022723"/>
    </source>
</evidence>
<sequence length="395" mass="45068">VIALPEYNNCVSTAQRIQGTIEFKVFVKSGINKVYLTFRIKNKFLLYQKMAKTLKRKSKKGDEIFETTTKVDPTPSIEDSVVTISATSIDIDDLIDEYVVIIATNRKSVVWKYFGRLFNNRTGVYINENFNYCNLCLHGLQAGSGDASAAEIQKLILSVHKFKSGTSTTNLCNHLSDIHKIKEKEVSSTEASNKLTAYFGRETTNKKGTAIDAHYLLSILLDKGPNRRTLSRSALNDVYFEMIPIIKEIVQKLNYCAITLDLWKDGYKRHGYITFNLACITEEFDLLNINLKTGVMPIHHGAKEIAEQYCWILKKFGIENCSIYVVTDKGSNMVKFINDENRDHQFCLGHGIHNLINVDGFEAITEIDEVINKVKKMVRKIRFRSDQLEQQVHLE</sequence>
<evidence type="ECO:0000256" key="7">
    <source>
        <dbReference type="ARBA" id="ARBA00023242"/>
    </source>
</evidence>
<dbReference type="GO" id="GO:0005634">
    <property type="term" value="C:nucleus"/>
    <property type="evidence" value="ECO:0007669"/>
    <property type="project" value="UniProtKB-SubCell"/>
</dbReference>
<accession>A0A9Q0S0L6</accession>
<evidence type="ECO:0000313" key="10">
    <source>
        <dbReference type="EMBL" id="KAJ6639421.1"/>
    </source>
</evidence>
<keyword evidence="6" id="KW-0804">Transcription</keyword>
<evidence type="ECO:0000256" key="3">
    <source>
        <dbReference type="ARBA" id="ARBA00022771"/>
    </source>
</evidence>
<dbReference type="GO" id="GO:0003677">
    <property type="term" value="F:DNA binding"/>
    <property type="evidence" value="ECO:0007669"/>
    <property type="project" value="InterPro"/>
</dbReference>
<dbReference type="InterPro" id="IPR003656">
    <property type="entry name" value="Znf_BED"/>
</dbReference>
<evidence type="ECO:0000313" key="11">
    <source>
        <dbReference type="Proteomes" id="UP001151699"/>
    </source>
</evidence>
<comment type="subcellular location">
    <subcellularLocation>
        <location evidence="1">Nucleus</location>
    </subcellularLocation>
</comment>
<keyword evidence="2" id="KW-0479">Metal-binding</keyword>
<evidence type="ECO:0000259" key="9">
    <source>
        <dbReference type="PROSITE" id="PS50808"/>
    </source>
</evidence>
<dbReference type="PROSITE" id="PS50808">
    <property type="entry name" value="ZF_BED"/>
    <property type="match status" value="1"/>
</dbReference>
<keyword evidence="11" id="KW-1185">Reference proteome</keyword>
<evidence type="ECO:0000256" key="1">
    <source>
        <dbReference type="ARBA" id="ARBA00004123"/>
    </source>
</evidence>
<organism evidence="10 11">
    <name type="scientific">Pseudolycoriella hygida</name>
    <dbReference type="NCBI Taxonomy" id="35572"/>
    <lineage>
        <taxon>Eukaryota</taxon>
        <taxon>Metazoa</taxon>
        <taxon>Ecdysozoa</taxon>
        <taxon>Arthropoda</taxon>
        <taxon>Hexapoda</taxon>
        <taxon>Insecta</taxon>
        <taxon>Pterygota</taxon>
        <taxon>Neoptera</taxon>
        <taxon>Endopterygota</taxon>
        <taxon>Diptera</taxon>
        <taxon>Nematocera</taxon>
        <taxon>Sciaroidea</taxon>
        <taxon>Sciaridae</taxon>
        <taxon>Pseudolycoriella</taxon>
    </lineage>
</organism>
<proteinExistence type="predicted"/>
<dbReference type="AlphaFoldDB" id="A0A9Q0S0L6"/>
<dbReference type="GO" id="GO:0008270">
    <property type="term" value="F:zinc ion binding"/>
    <property type="evidence" value="ECO:0007669"/>
    <property type="project" value="UniProtKB-KW"/>
</dbReference>
<dbReference type="PANTHER" id="PTHR46481:SF10">
    <property type="entry name" value="ZINC FINGER BED DOMAIN-CONTAINING PROTEIN 39"/>
    <property type="match status" value="1"/>
</dbReference>